<dbReference type="GO" id="GO:0008270">
    <property type="term" value="F:zinc ion binding"/>
    <property type="evidence" value="ECO:0007669"/>
    <property type="project" value="TreeGrafter"/>
</dbReference>
<dbReference type="GO" id="GO:0006508">
    <property type="term" value="P:proteolysis"/>
    <property type="evidence" value="ECO:0007669"/>
    <property type="project" value="UniProtKB-KW"/>
</dbReference>
<dbReference type="Pfam" id="PF04389">
    <property type="entry name" value="Peptidase_M28"/>
    <property type="match status" value="1"/>
</dbReference>
<dbReference type="PANTHER" id="PTHR12283">
    <property type="entry name" value="GLUTAMINYL-PEPTIDE CYCLOTRANSFERASE"/>
    <property type="match status" value="1"/>
</dbReference>
<comment type="similarity">
    <text evidence="3">Belongs to the peptidase M28 family.</text>
</comment>
<dbReference type="RefSeq" id="XP_041289469.1">
    <property type="nucleotide sequence ID" value="XM_041438294.1"/>
</dbReference>
<dbReference type="CDD" id="cd03880">
    <property type="entry name" value="M28_QC_like"/>
    <property type="match status" value="1"/>
</dbReference>
<proteinExistence type="inferred from homology"/>
<accession>A0A9P7EZM8</accession>
<keyword evidence="3" id="KW-0862">Zinc</keyword>
<keyword evidence="2" id="KW-0012">Acyltransferase</keyword>
<evidence type="ECO:0000256" key="3">
    <source>
        <dbReference type="RuleBase" id="RU361240"/>
    </source>
</evidence>
<dbReference type="GO" id="GO:0008233">
    <property type="term" value="F:peptidase activity"/>
    <property type="evidence" value="ECO:0007669"/>
    <property type="project" value="UniProtKB-KW"/>
</dbReference>
<dbReference type="Proteomes" id="UP000823399">
    <property type="component" value="Unassembled WGS sequence"/>
</dbReference>
<evidence type="ECO:0000313" key="5">
    <source>
        <dbReference type="EMBL" id="KAG2100209.1"/>
    </source>
</evidence>
<protein>
    <recommendedName>
        <fullName evidence="3">Peptide hydrolase</fullName>
        <ecNumber evidence="3">3.4.-.-</ecNumber>
    </recommendedName>
</protein>
<dbReference type="GO" id="GO:0016603">
    <property type="term" value="F:glutaminyl-peptide cyclotransferase activity"/>
    <property type="evidence" value="ECO:0007669"/>
    <property type="project" value="InterPro"/>
</dbReference>
<comment type="caution">
    <text evidence="5">The sequence shown here is derived from an EMBL/GenBank/DDBJ whole genome shotgun (WGS) entry which is preliminary data.</text>
</comment>
<dbReference type="SUPFAM" id="SSF53187">
    <property type="entry name" value="Zn-dependent exopeptidases"/>
    <property type="match status" value="1"/>
</dbReference>
<dbReference type="InterPro" id="IPR040234">
    <property type="entry name" value="QC/QCL"/>
</dbReference>
<keyword evidence="3" id="KW-0645">Protease</keyword>
<dbReference type="EC" id="3.4.-.-" evidence="3"/>
<feature type="chain" id="PRO_5040538951" description="Peptide hydrolase" evidence="3">
    <location>
        <begin position="27"/>
        <end position="418"/>
    </location>
</feature>
<evidence type="ECO:0000313" key="6">
    <source>
        <dbReference type="Proteomes" id="UP000823399"/>
    </source>
</evidence>
<keyword evidence="3" id="KW-0479">Metal-binding</keyword>
<keyword evidence="1" id="KW-0808">Transferase</keyword>
<evidence type="ECO:0000256" key="2">
    <source>
        <dbReference type="ARBA" id="ARBA00023315"/>
    </source>
</evidence>
<gene>
    <name evidence="5" type="ORF">F5147DRAFT_710991</name>
</gene>
<dbReference type="AlphaFoldDB" id="A0A9P7EZM8"/>
<dbReference type="InterPro" id="IPR037457">
    <property type="entry name" value="M28_QC"/>
</dbReference>
<sequence>MELRPRCQSSFLSLLLLLFALWPTLTIQGSTLGQRDFIQLTSEQILALATATDPVANVDTNNPTSHLSKILIPRAVGSENITLVREYIVSTLKALDWHVEEDTFADNTPYGIQSFTNIIATKDPTASRRVILSAHYDSKFFPNYPDNQFVGATDSAAPCAMMLDLAETLNPFLDQRKQRLEEGYDDDEDVADTTLQLVFFDGEEAFKDWTDTDSVYGARHLAGKWSTTYIAPNSKRRLLGHASLTELSTIEHIILLDLLGAPNPTIRSYFIDTAWLFDAMVSAETRLKDVGALDEAETSTNFRSFFLPRTGSGNQYNYGYIGDDHVPFLQKGVNILHIIAYPFPRVWHTLRDDASALDVLTMRRWNMILRVFMSEYLNLRPEISQPPPKHDHLQRSASELVRFNLVINVSSSKNHGAQ</sequence>
<evidence type="ECO:0000256" key="1">
    <source>
        <dbReference type="ARBA" id="ARBA00022679"/>
    </source>
</evidence>
<evidence type="ECO:0000259" key="4">
    <source>
        <dbReference type="Pfam" id="PF04389"/>
    </source>
</evidence>
<reference evidence="5" key="1">
    <citation type="journal article" date="2020" name="New Phytol.">
        <title>Comparative genomics reveals dynamic genome evolution in host specialist ectomycorrhizal fungi.</title>
        <authorList>
            <person name="Lofgren L.A."/>
            <person name="Nguyen N.H."/>
            <person name="Vilgalys R."/>
            <person name="Ruytinx J."/>
            <person name="Liao H.L."/>
            <person name="Branco S."/>
            <person name="Kuo A."/>
            <person name="LaButti K."/>
            <person name="Lipzen A."/>
            <person name="Andreopoulos W."/>
            <person name="Pangilinan J."/>
            <person name="Riley R."/>
            <person name="Hundley H."/>
            <person name="Na H."/>
            <person name="Barry K."/>
            <person name="Grigoriev I.V."/>
            <person name="Stajich J.E."/>
            <person name="Kennedy P.G."/>
        </authorList>
    </citation>
    <scope>NUCLEOTIDE SEQUENCE</scope>
    <source>
        <strain evidence="5">FC423</strain>
    </source>
</reference>
<dbReference type="Gene3D" id="3.40.630.10">
    <property type="entry name" value="Zn peptidases"/>
    <property type="match status" value="1"/>
</dbReference>
<keyword evidence="3" id="KW-0378">Hydrolase</keyword>
<dbReference type="EMBL" id="JABBWM010000055">
    <property type="protein sequence ID" value="KAG2100209.1"/>
    <property type="molecule type" value="Genomic_DNA"/>
</dbReference>
<dbReference type="PANTHER" id="PTHR12283:SF6">
    <property type="entry name" value="GLUTAMINYL-PEPTIDE CYCLOTRANSFERASE-RELATED"/>
    <property type="match status" value="1"/>
</dbReference>
<dbReference type="OrthoDB" id="3907302at2759"/>
<dbReference type="FunFam" id="3.40.630.10:FF:000081">
    <property type="entry name" value="Peptide hydrolase"/>
    <property type="match status" value="1"/>
</dbReference>
<keyword evidence="6" id="KW-1185">Reference proteome</keyword>
<dbReference type="InterPro" id="IPR007484">
    <property type="entry name" value="Peptidase_M28"/>
</dbReference>
<organism evidence="5 6">
    <name type="scientific">Suillus discolor</name>
    <dbReference type="NCBI Taxonomy" id="1912936"/>
    <lineage>
        <taxon>Eukaryota</taxon>
        <taxon>Fungi</taxon>
        <taxon>Dikarya</taxon>
        <taxon>Basidiomycota</taxon>
        <taxon>Agaricomycotina</taxon>
        <taxon>Agaricomycetes</taxon>
        <taxon>Agaricomycetidae</taxon>
        <taxon>Boletales</taxon>
        <taxon>Suillineae</taxon>
        <taxon>Suillaceae</taxon>
        <taxon>Suillus</taxon>
    </lineage>
</organism>
<name>A0A9P7EZM8_9AGAM</name>
<feature type="signal peptide" evidence="3">
    <location>
        <begin position="1"/>
        <end position="26"/>
    </location>
</feature>
<keyword evidence="3" id="KW-0732">Signal</keyword>
<dbReference type="GeneID" id="64700553"/>
<feature type="domain" description="Peptidase M28" evidence="4">
    <location>
        <begin position="117"/>
        <end position="372"/>
    </location>
</feature>